<dbReference type="EMBL" id="VAHF01000011">
    <property type="protein sequence ID" value="TXG51487.1"/>
    <property type="molecule type" value="Genomic_DNA"/>
</dbReference>
<evidence type="ECO:0000313" key="1">
    <source>
        <dbReference type="EMBL" id="TXG51487.1"/>
    </source>
</evidence>
<dbReference type="Proteomes" id="UP000323000">
    <property type="component" value="Chromosome 11"/>
</dbReference>
<sequence>MVQIKLDVIVEVHDKVRVVSDEFVDIIPTKLPKELPPRRNIDHRIKLEQVAKLTTKALYRMAL</sequence>
<protein>
    <submittedName>
        <fullName evidence="1">Uncharacterized protein</fullName>
    </submittedName>
</protein>
<dbReference type="AlphaFoldDB" id="A0A5C7H3L3"/>
<reference evidence="2" key="1">
    <citation type="journal article" date="2019" name="Gigascience">
        <title>De novo genome assembly of the endangered Acer yangbiense, a plant species with extremely small populations endemic to Yunnan Province, China.</title>
        <authorList>
            <person name="Yang J."/>
            <person name="Wariss H.M."/>
            <person name="Tao L."/>
            <person name="Zhang R."/>
            <person name="Yun Q."/>
            <person name="Hollingsworth P."/>
            <person name="Dao Z."/>
            <person name="Luo G."/>
            <person name="Guo H."/>
            <person name="Ma Y."/>
            <person name="Sun W."/>
        </authorList>
    </citation>
    <scope>NUCLEOTIDE SEQUENCE [LARGE SCALE GENOMIC DNA]</scope>
    <source>
        <strain evidence="2">cv. Malutang</strain>
    </source>
</reference>
<proteinExistence type="predicted"/>
<dbReference type="OrthoDB" id="1934635at2759"/>
<evidence type="ECO:0000313" key="2">
    <source>
        <dbReference type="Proteomes" id="UP000323000"/>
    </source>
</evidence>
<keyword evidence="2" id="KW-1185">Reference proteome</keyword>
<comment type="caution">
    <text evidence="1">The sequence shown here is derived from an EMBL/GenBank/DDBJ whole genome shotgun (WGS) entry which is preliminary data.</text>
</comment>
<name>A0A5C7H3L3_9ROSI</name>
<gene>
    <name evidence="1" type="ORF">EZV62_024011</name>
</gene>
<accession>A0A5C7H3L3</accession>
<organism evidence="1 2">
    <name type="scientific">Acer yangbiense</name>
    <dbReference type="NCBI Taxonomy" id="1000413"/>
    <lineage>
        <taxon>Eukaryota</taxon>
        <taxon>Viridiplantae</taxon>
        <taxon>Streptophyta</taxon>
        <taxon>Embryophyta</taxon>
        <taxon>Tracheophyta</taxon>
        <taxon>Spermatophyta</taxon>
        <taxon>Magnoliopsida</taxon>
        <taxon>eudicotyledons</taxon>
        <taxon>Gunneridae</taxon>
        <taxon>Pentapetalae</taxon>
        <taxon>rosids</taxon>
        <taxon>malvids</taxon>
        <taxon>Sapindales</taxon>
        <taxon>Sapindaceae</taxon>
        <taxon>Hippocastanoideae</taxon>
        <taxon>Acereae</taxon>
        <taxon>Acer</taxon>
    </lineage>
</organism>